<feature type="domain" description="Alanine racemase N-terminal" evidence="4">
    <location>
        <begin position="36"/>
        <end position="275"/>
    </location>
</feature>
<comment type="similarity">
    <text evidence="2 3">Belongs to the pyridoxal phosphate-binding protein YggS/PROSC family.</text>
</comment>
<dbReference type="SUPFAM" id="SSF51419">
    <property type="entry name" value="PLP-binding barrel"/>
    <property type="match status" value="1"/>
</dbReference>
<dbReference type="PROSITE" id="PS01211">
    <property type="entry name" value="UPF0001"/>
    <property type="match status" value="1"/>
</dbReference>
<dbReference type="InterPro" id="IPR029066">
    <property type="entry name" value="PLP-binding_barrel"/>
</dbReference>
<dbReference type="Pfam" id="PF01168">
    <property type="entry name" value="Ala_racemase_N"/>
    <property type="match status" value="1"/>
</dbReference>
<dbReference type="NCBIfam" id="TIGR00044">
    <property type="entry name" value="YggS family pyridoxal phosphate-dependent enzyme"/>
    <property type="match status" value="1"/>
</dbReference>
<evidence type="ECO:0000256" key="3">
    <source>
        <dbReference type="RuleBase" id="RU004514"/>
    </source>
</evidence>
<reference evidence="6" key="1">
    <citation type="submission" date="2024-04" db="EMBL/GenBank/DDBJ databases">
        <authorList>
            <person name="Shaw F."/>
            <person name="Minotto A."/>
        </authorList>
    </citation>
    <scope>NUCLEOTIDE SEQUENCE [LARGE SCALE GENOMIC DNA]</scope>
</reference>
<keyword evidence="1 2" id="KW-0663">Pyridoxal phosphate</keyword>
<dbReference type="PANTHER" id="PTHR10146">
    <property type="entry name" value="PROLINE SYNTHETASE CO-TRANSCRIBED BACTERIAL HOMOLOG PROTEIN"/>
    <property type="match status" value="1"/>
</dbReference>
<dbReference type="InterPro" id="IPR001608">
    <property type="entry name" value="Ala_racemase_N"/>
</dbReference>
<organism evidence="5 6">
    <name type="scientific">Somion occarium</name>
    <dbReference type="NCBI Taxonomy" id="3059160"/>
    <lineage>
        <taxon>Eukaryota</taxon>
        <taxon>Fungi</taxon>
        <taxon>Dikarya</taxon>
        <taxon>Basidiomycota</taxon>
        <taxon>Agaricomycotina</taxon>
        <taxon>Agaricomycetes</taxon>
        <taxon>Polyporales</taxon>
        <taxon>Cerrenaceae</taxon>
        <taxon>Somion</taxon>
    </lineage>
</organism>
<evidence type="ECO:0000256" key="2">
    <source>
        <dbReference type="HAMAP-Rule" id="MF_03225"/>
    </source>
</evidence>
<dbReference type="Proteomes" id="UP001497453">
    <property type="component" value="Chromosome 1"/>
</dbReference>
<evidence type="ECO:0000256" key="1">
    <source>
        <dbReference type="ARBA" id="ARBA00022898"/>
    </source>
</evidence>
<evidence type="ECO:0000259" key="4">
    <source>
        <dbReference type="Pfam" id="PF01168"/>
    </source>
</evidence>
<sequence>MRLSPRLLAHLKMASSTTAPLTRASPERFAELHESLAEIRAKVQRAAQSRQSTLVAVSKYKPASDVLACFEDGQIDFGENYVQELVDKAAQLPQDIRWHFIGTLQSNKAKTLASIPNLYAIQTVTSIKAATALNKYVLPERPTPLNILIQVNTSGEDNKSGLPPLSSCTTSPSESELAKLARHIISECPRCHLQGLMTIGSLTESLASAEKPNLDFETLVATRDALQEVLKDLPAERWGADGKLLLSMGMSSDFEAALKAGSDIVRVGAGIFGTRAKKEEIRPTA</sequence>
<comment type="function">
    <text evidence="2">Pyridoxal 5'-phosphate (PLP)-binding protein, which may be involved in intracellular homeostatic regulation of pyridoxal 5'-phosphate (PLP), the active form of vitamin B6.</text>
</comment>
<dbReference type="CDD" id="cd06822">
    <property type="entry name" value="PLPDE_III_YBL036c_euk"/>
    <property type="match status" value="1"/>
</dbReference>
<dbReference type="EMBL" id="OZ037944">
    <property type="protein sequence ID" value="CAL1695050.1"/>
    <property type="molecule type" value="Genomic_DNA"/>
</dbReference>
<keyword evidence="6" id="KW-1185">Reference proteome</keyword>
<dbReference type="HAMAP" id="MF_02087">
    <property type="entry name" value="PLP_homeostasis"/>
    <property type="match status" value="1"/>
</dbReference>
<evidence type="ECO:0000313" key="6">
    <source>
        <dbReference type="Proteomes" id="UP001497453"/>
    </source>
</evidence>
<dbReference type="PANTHER" id="PTHR10146:SF14">
    <property type="entry name" value="PYRIDOXAL PHOSPHATE HOMEOSTASIS PROTEIN"/>
    <property type="match status" value="1"/>
</dbReference>
<evidence type="ECO:0000313" key="5">
    <source>
        <dbReference type="EMBL" id="CAL1695050.1"/>
    </source>
</evidence>
<dbReference type="InterPro" id="IPR011078">
    <property type="entry name" value="PyrdxlP_homeostasis"/>
</dbReference>
<proteinExistence type="inferred from homology"/>
<accession>A0ABP1CH86</accession>
<feature type="modified residue" description="N6-(pyridoxal phosphate)lysine" evidence="2">
    <location>
        <position position="59"/>
    </location>
</feature>
<gene>
    <name evidence="5" type="ORF">GFSPODELE1_LOCUS571</name>
</gene>
<dbReference type="Gene3D" id="3.20.20.10">
    <property type="entry name" value="Alanine racemase"/>
    <property type="match status" value="1"/>
</dbReference>
<protein>
    <recommendedName>
        <fullName evidence="2">Pyridoxal phosphate homeostasis protein</fullName>
        <shortName evidence="2">PLP homeostasis protein</shortName>
    </recommendedName>
</protein>
<name>A0ABP1CH86_9APHY</name>